<accession>A0ABX2H6L6</accession>
<dbReference type="RefSeq" id="WP_148462690.1">
    <property type="nucleotide sequence ID" value="NZ_JAAITS010000026.1"/>
</dbReference>
<evidence type="ECO:0000313" key="2">
    <source>
        <dbReference type="Proteomes" id="UP001644719"/>
    </source>
</evidence>
<sequence>MKIKRGDIYYIELYLEPGKISDHNKRSNGTLSFTGVELMDAIVSAGMPDIYLNKANKRNRKEEIYFKIKLFETYVALLPNGELLFDPARKVYLDSTEIGAINYWIGMILITVLGKKKYGYEYMVHLSMISNFSSHPLIKKHRFFSANGKTTYKSPDLIAINNSNRYYGVFESKGYSAYDSNAMERGYIQAKSIDRINGKPPKNSLVVMTVTGKRIEITEKDPEGGMEQIEVNLSFLQIYHYLPIVELIIELRPEKQENWTFGSLAYEGEKYSIGIPTVMYEVLLPIAKGKEGKLPERLLKKISSNETYLLDIIPDEARQHILYVK</sequence>
<evidence type="ECO:0000313" key="1">
    <source>
        <dbReference type="EMBL" id="NSG85814.1"/>
    </source>
</evidence>
<name>A0ABX2H6L6_9FIRM</name>
<reference evidence="1 2" key="1">
    <citation type="journal article" date="2020" name="Cell Host Microbe">
        <title>Functional and Genomic Variation between Human-Derived Isolates of Lachnospiraceae Reveals Inter- and Intra-Species Diversity.</title>
        <authorList>
            <person name="Sorbara M.T."/>
            <person name="Littmann E.R."/>
            <person name="Fontana E."/>
            <person name="Moody T.U."/>
            <person name="Kohout C.E."/>
            <person name="Gjonbalaj M."/>
            <person name="Eaton V."/>
            <person name="Seok R."/>
            <person name="Leiner I.M."/>
            <person name="Pamer E.G."/>
        </authorList>
    </citation>
    <scope>NUCLEOTIDE SEQUENCE [LARGE SCALE GENOMIC DNA]</scope>
    <source>
        <strain evidence="1 2">MSK.17.74</strain>
    </source>
</reference>
<proteinExistence type="predicted"/>
<keyword evidence="2" id="KW-1185">Reference proteome</keyword>
<dbReference type="Proteomes" id="UP001644719">
    <property type="component" value="Unassembled WGS sequence"/>
</dbReference>
<organism evidence="1 2">
    <name type="scientific">Blautia faecis</name>
    <dbReference type="NCBI Taxonomy" id="871665"/>
    <lineage>
        <taxon>Bacteria</taxon>
        <taxon>Bacillati</taxon>
        <taxon>Bacillota</taxon>
        <taxon>Clostridia</taxon>
        <taxon>Lachnospirales</taxon>
        <taxon>Lachnospiraceae</taxon>
        <taxon>Blautia</taxon>
    </lineage>
</organism>
<gene>
    <name evidence="1" type="ORF">G5B17_10275</name>
</gene>
<protein>
    <submittedName>
        <fullName evidence="1">Uncharacterized protein</fullName>
    </submittedName>
</protein>
<comment type="caution">
    <text evidence="1">The sequence shown here is derived from an EMBL/GenBank/DDBJ whole genome shotgun (WGS) entry which is preliminary data.</text>
</comment>
<dbReference type="EMBL" id="JAAITS010000026">
    <property type="protein sequence ID" value="NSG85814.1"/>
    <property type="molecule type" value="Genomic_DNA"/>
</dbReference>